<evidence type="ECO:0000313" key="6">
    <source>
        <dbReference type="EMBL" id="TWT61724.1"/>
    </source>
</evidence>
<gene>
    <name evidence="6" type="ORF">Pan54_24610</name>
</gene>
<dbReference type="EMBL" id="SJPG01000001">
    <property type="protein sequence ID" value="TWT61724.1"/>
    <property type="molecule type" value="Genomic_DNA"/>
</dbReference>
<reference evidence="6 7" key="1">
    <citation type="submission" date="2019-02" db="EMBL/GenBank/DDBJ databases">
        <title>Deep-cultivation of Planctomycetes and their phenomic and genomic characterization uncovers novel biology.</title>
        <authorList>
            <person name="Wiegand S."/>
            <person name="Jogler M."/>
            <person name="Boedeker C."/>
            <person name="Pinto D."/>
            <person name="Vollmers J."/>
            <person name="Rivas-Marin E."/>
            <person name="Kohn T."/>
            <person name="Peeters S.H."/>
            <person name="Heuer A."/>
            <person name="Rast P."/>
            <person name="Oberbeckmann S."/>
            <person name="Bunk B."/>
            <person name="Jeske O."/>
            <person name="Meyerdierks A."/>
            <person name="Storesund J.E."/>
            <person name="Kallscheuer N."/>
            <person name="Luecker S."/>
            <person name="Lage O.M."/>
            <person name="Pohl T."/>
            <person name="Merkel B.J."/>
            <person name="Hornburger P."/>
            <person name="Mueller R.-W."/>
            <person name="Bruemmer F."/>
            <person name="Labrenz M."/>
            <person name="Spormann A.M."/>
            <person name="Op Den Camp H."/>
            <person name="Overmann J."/>
            <person name="Amann R."/>
            <person name="Jetten M.S.M."/>
            <person name="Mascher T."/>
            <person name="Medema M.H."/>
            <person name="Devos D.P."/>
            <person name="Kaster A.-K."/>
            <person name="Ovreas L."/>
            <person name="Rohde M."/>
            <person name="Galperin M.Y."/>
            <person name="Jogler C."/>
        </authorList>
    </citation>
    <scope>NUCLEOTIDE SEQUENCE [LARGE SCALE GENOMIC DNA]</scope>
    <source>
        <strain evidence="6 7">Pan54</strain>
    </source>
</reference>
<evidence type="ECO:0000256" key="4">
    <source>
        <dbReference type="SAM" id="Coils"/>
    </source>
</evidence>
<sequence length="1009" mass="113667" precursor="true">MTTKFIQAISKLLSSAPSQATTAIGVGTALAATGYGPLSLSVMGLGAAGIFAYDLWNGIVQGHTIDEIREHVKATLNAQQRQQAGLALGTDFIASELGLPEAELLGIDDLRRPYDILLRFVQGEIDSLEDLTKELQATQDQTLKAINQLLENDRKLEQRLNARLISLESQLPVAVKQEILPNIVKEFDRLRDLITRQAKVAPRLDLTVRVYDPTQKEQLQSVDRFIYDRQRVPLFGREQELEELHQFLQPGENFSIDVRWWLWTGPGGIGKSRLALELALQAEALGWHAGFWKDSDLNWEQWQPEQPTLIIVDYVEQKSDLIRKALEAFANGNSTSHPVRFLLLARSAEQELKAETTDDPMSKLIGFQQKDRWWEDFLSSASHTLKSSLNDMAYCDTAEESHRRLGSLSNDDLIKTIQFVHAELLEYAAEIKLLEAADQKTILDNLGSLDSHGRPLFAAFAAEAIARHGIEEVRHWNSIDLAEHCLDREINRWKDSCYNGNPNQLDAAHLNLLTLATFLGGEDLQLCDSALNKGCSIPPFEEVQIEAVKAMTGYTGSFSEETFTPLEPDLLGELWILQRLAGRIVLNGETKPKVKRETFELMKFAWCQNPKQTGEVMVNCIRDFPEHPAVDLFVGLNSKLCDNCEITRFCDAIFKRGLQYGQSNLHGNAIKEFSYLLKTNTSDDRIHILSIFFRGVSYYSLGNILCAISEYTQIIKIHNVNNDILTKSLFNRANSYIDLNMNAEAISDYERIIGIPVAPLNNRISALINHALTLHKNGLITDLEVISRYSQVIENDKISAGLVSQALFNRAVIYTTVDDLNNSIADYSTIVESNDSPSEFKVRAFYNRGHVYLLNKEYEKAINDFSKLFNFPNASSVIRVQSIIGRGLAHMRLLNYEQALKDFDQAIIYPNAPLEFQAMAKVNRGNVFGKTRDIPKSIAEYTAVIINIEIPDAIKSVAYYNRGEAYYLSGNPDSAIKDIEIALTFNTLDVQQKQEAIELLQKVQKEMQV</sequence>
<dbReference type="AlphaFoldDB" id="A0A5C5XFX8"/>
<proteinExistence type="predicted"/>
<dbReference type="Pfam" id="PF13181">
    <property type="entry name" value="TPR_8"/>
    <property type="match status" value="2"/>
</dbReference>
<keyword evidence="4" id="KW-0175">Coiled coil</keyword>
<name>A0A5C5XFX8_9PLAN</name>
<keyword evidence="7" id="KW-1185">Reference proteome</keyword>
<comment type="caution">
    <text evidence="6">The sequence shown here is derived from an EMBL/GenBank/DDBJ whole genome shotgun (WGS) entry which is preliminary data.</text>
</comment>
<feature type="signal peptide" evidence="5">
    <location>
        <begin position="1"/>
        <end position="20"/>
    </location>
</feature>
<evidence type="ECO:0000313" key="7">
    <source>
        <dbReference type="Proteomes" id="UP000316095"/>
    </source>
</evidence>
<dbReference type="SUPFAM" id="SSF48452">
    <property type="entry name" value="TPR-like"/>
    <property type="match status" value="2"/>
</dbReference>
<evidence type="ECO:0000256" key="5">
    <source>
        <dbReference type="SAM" id="SignalP"/>
    </source>
</evidence>
<dbReference type="OrthoDB" id="9790037at2"/>
<dbReference type="InterPro" id="IPR011990">
    <property type="entry name" value="TPR-like_helical_dom_sf"/>
</dbReference>
<keyword evidence="1" id="KW-0677">Repeat</keyword>
<dbReference type="InterPro" id="IPR050498">
    <property type="entry name" value="Ycf3"/>
</dbReference>
<evidence type="ECO:0000256" key="1">
    <source>
        <dbReference type="ARBA" id="ARBA00022737"/>
    </source>
</evidence>
<accession>A0A5C5XFX8</accession>
<feature type="repeat" description="TPR" evidence="3">
    <location>
        <begin position="956"/>
        <end position="989"/>
    </location>
</feature>
<evidence type="ECO:0000256" key="2">
    <source>
        <dbReference type="ARBA" id="ARBA00022803"/>
    </source>
</evidence>
<keyword evidence="2 3" id="KW-0802">TPR repeat</keyword>
<protein>
    <submittedName>
        <fullName evidence="6">Tetratricopeptide repeat protein</fullName>
    </submittedName>
</protein>
<feature type="chain" id="PRO_5022802597" evidence="5">
    <location>
        <begin position="21"/>
        <end position="1009"/>
    </location>
</feature>
<feature type="coiled-coil region" evidence="4">
    <location>
        <begin position="118"/>
        <end position="170"/>
    </location>
</feature>
<dbReference type="InterPro" id="IPR019734">
    <property type="entry name" value="TPR_rpt"/>
</dbReference>
<dbReference type="SMART" id="SM00028">
    <property type="entry name" value="TPR"/>
    <property type="match status" value="8"/>
</dbReference>
<keyword evidence="5" id="KW-0732">Signal</keyword>
<dbReference type="PANTHER" id="PTHR44858:SF1">
    <property type="entry name" value="UDP-N-ACETYLGLUCOSAMINE--PEPTIDE N-ACETYLGLUCOSAMINYLTRANSFERASE SPINDLY-RELATED"/>
    <property type="match status" value="1"/>
</dbReference>
<dbReference type="SUPFAM" id="SSF52540">
    <property type="entry name" value="P-loop containing nucleoside triphosphate hydrolases"/>
    <property type="match status" value="1"/>
</dbReference>
<feature type="repeat" description="TPR" evidence="3">
    <location>
        <begin position="842"/>
        <end position="875"/>
    </location>
</feature>
<organism evidence="6 7">
    <name type="scientific">Rubinisphaera italica</name>
    <dbReference type="NCBI Taxonomy" id="2527969"/>
    <lineage>
        <taxon>Bacteria</taxon>
        <taxon>Pseudomonadati</taxon>
        <taxon>Planctomycetota</taxon>
        <taxon>Planctomycetia</taxon>
        <taxon>Planctomycetales</taxon>
        <taxon>Planctomycetaceae</taxon>
        <taxon>Rubinisphaera</taxon>
    </lineage>
</organism>
<dbReference type="Gene3D" id="1.25.40.10">
    <property type="entry name" value="Tetratricopeptide repeat domain"/>
    <property type="match status" value="3"/>
</dbReference>
<evidence type="ECO:0000256" key="3">
    <source>
        <dbReference type="PROSITE-ProRule" id="PRU00339"/>
    </source>
</evidence>
<dbReference type="RefSeq" id="WP_146503676.1">
    <property type="nucleotide sequence ID" value="NZ_SJPG01000001.1"/>
</dbReference>
<dbReference type="Proteomes" id="UP000316095">
    <property type="component" value="Unassembled WGS sequence"/>
</dbReference>
<dbReference type="GO" id="GO:0009279">
    <property type="term" value="C:cell outer membrane"/>
    <property type="evidence" value="ECO:0007669"/>
    <property type="project" value="TreeGrafter"/>
</dbReference>
<dbReference type="PROSITE" id="PS50005">
    <property type="entry name" value="TPR"/>
    <property type="match status" value="2"/>
</dbReference>
<dbReference type="PANTHER" id="PTHR44858">
    <property type="entry name" value="TETRATRICOPEPTIDE REPEAT PROTEIN 6"/>
    <property type="match status" value="1"/>
</dbReference>
<dbReference type="InterPro" id="IPR027417">
    <property type="entry name" value="P-loop_NTPase"/>
</dbReference>
<dbReference type="Gene3D" id="3.40.50.300">
    <property type="entry name" value="P-loop containing nucleotide triphosphate hydrolases"/>
    <property type="match status" value="1"/>
</dbReference>
<dbReference type="GO" id="GO:0046813">
    <property type="term" value="P:receptor-mediated virion attachment to host cell"/>
    <property type="evidence" value="ECO:0007669"/>
    <property type="project" value="TreeGrafter"/>
</dbReference>